<evidence type="ECO:0000313" key="1">
    <source>
        <dbReference type="EMBL" id="GIP17528.1"/>
    </source>
</evidence>
<dbReference type="InterPro" id="IPR013078">
    <property type="entry name" value="His_Pase_superF_clade-1"/>
</dbReference>
<name>A0A920CZJ0_9BACL</name>
<evidence type="ECO:0000313" key="2">
    <source>
        <dbReference type="Proteomes" id="UP000683139"/>
    </source>
</evidence>
<dbReference type="AlphaFoldDB" id="A0A920CZJ0"/>
<comment type="caution">
    <text evidence="1">The sequence shown here is derived from an EMBL/GenBank/DDBJ whole genome shotgun (WGS) entry which is preliminary data.</text>
</comment>
<dbReference type="SUPFAM" id="SSF53254">
    <property type="entry name" value="Phosphoglycerate mutase-like"/>
    <property type="match status" value="1"/>
</dbReference>
<reference evidence="1" key="1">
    <citation type="submission" date="2021-03" db="EMBL/GenBank/DDBJ databases">
        <title>Antimicrobial resistance genes in bacteria isolated from Japanese honey, and their potential for conferring macrolide and lincosamide resistance in the American foulbrood pathogen Paenibacillus larvae.</title>
        <authorList>
            <person name="Okamoto M."/>
            <person name="Kumagai M."/>
            <person name="Kanamori H."/>
            <person name="Takamatsu D."/>
        </authorList>
    </citation>
    <scope>NUCLEOTIDE SEQUENCE</scope>
    <source>
        <strain evidence="1">J40TS1</strain>
    </source>
</reference>
<dbReference type="Gene3D" id="3.40.50.1240">
    <property type="entry name" value="Phosphoglycerate mutase-like"/>
    <property type="match status" value="1"/>
</dbReference>
<dbReference type="EMBL" id="BOSE01000006">
    <property type="protein sequence ID" value="GIP17528.1"/>
    <property type="molecule type" value="Genomic_DNA"/>
</dbReference>
<accession>A0A920CZJ0</accession>
<dbReference type="Proteomes" id="UP000683139">
    <property type="component" value="Unassembled WGS sequence"/>
</dbReference>
<keyword evidence="2" id="KW-1185">Reference proteome</keyword>
<gene>
    <name evidence="1" type="ORF">J40TS1_31700</name>
</gene>
<dbReference type="InterPro" id="IPR029033">
    <property type="entry name" value="His_PPase_superfam"/>
</dbReference>
<organism evidence="1 2">
    <name type="scientific">Paenibacillus montaniterrae</name>
    <dbReference type="NCBI Taxonomy" id="429341"/>
    <lineage>
        <taxon>Bacteria</taxon>
        <taxon>Bacillati</taxon>
        <taxon>Bacillota</taxon>
        <taxon>Bacilli</taxon>
        <taxon>Bacillales</taxon>
        <taxon>Paenibacillaceae</taxon>
        <taxon>Paenibacillus</taxon>
    </lineage>
</organism>
<evidence type="ECO:0008006" key="3">
    <source>
        <dbReference type="Google" id="ProtNLM"/>
    </source>
</evidence>
<proteinExistence type="predicted"/>
<protein>
    <recommendedName>
        <fullName evidence="3">Histidine phosphatase family protein</fullName>
    </recommendedName>
</protein>
<sequence>MWDRCTREPDYKPPIGDSARRSCERLSSLLEELVEEYPSGSNIVFVTHGGLITDDLVNSFPEDVLNRFHPHFIPDEDL</sequence>
<dbReference type="Pfam" id="PF00300">
    <property type="entry name" value="His_Phos_1"/>
    <property type="match status" value="1"/>
</dbReference>